<evidence type="ECO:0000259" key="9">
    <source>
        <dbReference type="PROSITE" id="PS50222"/>
    </source>
</evidence>
<feature type="domain" description="EF-hand" evidence="9">
    <location>
        <begin position="587"/>
        <end position="622"/>
    </location>
</feature>
<dbReference type="GO" id="GO:0060285">
    <property type="term" value="P:cilium-dependent cell motility"/>
    <property type="evidence" value="ECO:0007669"/>
    <property type="project" value="TreeGrafter"/>
</dbReference>
<evidence type="ECO:0000256" key="3">
    <source>
        <dbReference type="ARBA" id="ARBA00022737"/>
    </source>
</evidence>
<dbReference type="Gene3D" id="2.30.29.170">
    <property type="match status" value="3"/>
</dbReference>
<protein>
    <recommendedName>
        <fullName evidence="12">Calmodulin</fullName>
    </recommendedName>
</protein>
<keyword evidence="5" id="KW-0282">Flagellum</keyword>
<evidence type="ECO:0008006" key="12">
    <source>
        <dbReference type="Google" id="ProtNLM"/>
    </source>
</evidence>
<dbReference type="GO" id="GO:0043014">
    <property type="term" value="F:alpha-tubulin binding"/>
    <property type="evidence" value="ECO:0007669"/>
    <property type="project" value="TreeGrafter"/>
</dbReference>
<dbReference type="PROSITE" id="PS00018">
    <property type="entry name" value="EF_HAND_1"/>
    <property type="match status" value="1"/>
</dbReference>
<keyword evidence="3" id="KW-0677">Repeat</keyword>
<evidence type="ECO:0000259" key="10">
    <source>
        <dbReference type="PROSITE" id="PS51336"/>
    </source>
</evidence>
<sequence length="748" mass="85805">MAATVDMRVLPNLPGYSLPQEKERHPRGQTFNQVNGVRMELSGGERPKFVKAIRPVETWRTGSLPDSHTRATFKQAGAEDGLQQCELPAWDAFDRHVLRFYGYFKEAVVESNLENSRVRNVVIYYYLEDDTCHVIEPREDNSGIPQGQLLRRHRFPGNHGSSGYLKPEDLRVGEDLSVYGKTIKITDADPFTRSYFEQAGMPQGTAEAAEADAFRRTREAMKENSALAPRSYEKIYREVMLGGGHINADMQQFLENDRKVLRFFAIMDDLQTPQFERRPFILLYFLADDTVEIREMYPLNCGRDNFPIFFRKGKLAIGDYKVMGPQAQPRPRKDFVDGRNWSVGMTITLLTNNRFFLYDADDFTREYFANELGTELGPRIDVTLPERAVTRAQTPPYTGYGTWDDSMSSVTHLIPKPPQKDFVKLFQHEGKILRAKARFANPKAEDVDRVFVISYFMQDDCVSIHEPPQRNLGIVTGRFLEKAVHVNQLTGKFFTPDDLVPGGSVKVYNHEFHILDVDEYTRKLFENPNHQFNTYDAESVLQKLRESMRQQFPLVRDVFRRFDKDHDGVVSAGEFKECLEKFGFANLPEDFVLGLMKNFDGCRDGQISYNEFCDALLDEDFPVGMLKTKAPVDSRPDPDFAERASYKVVERSETAAVRKAVIALGNIVAKRENMLTRIIKEFRHITHEDVATLEQVSSVLLATGNKMDLEDLERAATHLMPTVDLNRIPYVELFRLVKTTFHDVPACR</sequence>
<dbReference type="InterPro" id="IPR006602">
    <property type="entry name" value="DM10_dom"/>
</dbReference>
<dbReference type="SMART" id="SM00676">
    <property type="entry name" value="DM10"/>
    <property type="match status" value="3"/>
</dbReference>
<evidence type="ECO:0000256" key="1">
    <source>
        <dbReference type="ARBA" id="ARBA00004611"/>
    </source>
</evidence>
<comment type="subcellular location">
    <subcellularLocation>
        <location evidence="1">Cytoplasm</location>
        <location evidence="1">Cytoskeleton</location>
        <location evidence="1">Flagellum axoneme</location>
    </subcellularLocation>
</comment>
<evidence type="ECO:0000256" key="8">
    <source>
        <dbReference type="ARBA" id="ARBA00023273"/>
    </source>
</evidence>
<feature type="domain" description="DM10" evidence="10">
    <location>
        <begin position="94"/>
        <end position="200"/>
    </location>
</feature>
<dbReference type="PROSITE" id="PS50222">
    <property type="entry name" value="EF_HAND_2"/>
    <property type="match status" value="2"/>
</dbReference>
<gene>
    <name evidence="11" type="ORF">BRAN1462_LOCUS17962</name>
</gene>
<dbReference type="InterPro" id="IPR040193">
    <property type="entry name" value="EFHC1/EFHC2/EFHB"/>
</dbReference>
<name>A0A7S2JIT4_9DINO</name>
<dbReference type="Gene3D" id="1.10.238.10">
    <property type="entry name" value="EF-hand"/>
    <property type="match status" value="1"/>
</dbReference>
<dbReference type="InterPro" id="IPR002048">
    <property type="entry name" value="EF_hand_dom"/>
</dbReference>
<dbReference type="PROSITE" id="PS51336">
    <property type="entry name" value="DM10"/>
    <property type="match status" value="3"/>
</dbReference>
<reference evidence="11" key="1">
    <citation type="submission" date="2021-01" db="EMBL/GenBank/DDBJ databases">
        <authorList>
            <person name="Corre E."/>
            <person name="Pelletier E."/>
            <person name="Niang G."/>
            <person name="Scheremetjew M."/>
            <person name="Finn R."/>
            <person name="Kale V."/>
            <person name="Holt S."/>
            <person name="Cochrane G."/>
            <person name="Meng A."/>
            <person name="Brown T."/>
            <person name="Cohen L."/>
        </authorList>
    </citation>
    <scope>NUCLEOTIDE SEQUENCE</scope>
    <source>
        <strain evidence="11">RCC3387</strain>
    </source>
</reference>
<keyword evidence="6" id="KW-0969">Cilium</keyword>
<evidence type="ECO:0000313" key="11">
    <source>
        <dbReference type="EMBL" id="CAD9547486.1"/>
    </source>
</evidence>
<keyword evidence="4" id="KW-0106">Calcium</keyword>
<dbReference type="CDD" id="cd00051">
    <property type="entry name" value="EFh"/>
    <property type="match status" value="1"/>
</dbReference>
<evidence type="ECO:0000256" key="5">
    <source>
        <dbReference type="ARBA" id="ARBA00022846"/>
    </source>
</evidence>
<feature type="domain" description="DM10" evidence="10">
    <location>
        <begin position="257"/>
        <end position="372"/>
    </location>
</feature>
<dbReference type="GO" id="GO:0072686">
    <property type="term" value="C:mitotic spindle"/>
    <property type="evidence" value="ECO:0007669"/>
    <property type="project" value="TreeGrafter"/>
</dbReference>
<keyword evidence="8" id="KW-0966">Cell projection</keyword>
<accession>A0A7S2JIT4</accession>
<proteinExistence type="predicted"/>
<evidence type="ECO:0000256" key="6">
    <source>
        <dbReference type="ARBA" id="ARBA00023069"/>
    </source>
</evidence>
<dbReference type="GO" id="GO:0000281">
    <property type="term" value="P:mitotic cytokinesis"/>
    <property type="evidence" value="ECO:0007669"/>
    <property type="project" value="TreeGrafter"/>
</dbReference>
<dbReference type="InterPro" id="IPR011992">
    <property type="entry name" value="EF-hand-dom_pair"/>
</dbReference>
<dbReference type="AlphaFoldDB" id="A0A7S2JIT4"/>
<dbReference type="InterPro" id="IPR018247">
    <property type="entry name" value="EF_Hand_1_Ca_BS"/>
</dbReference>
<dbReference type="PANTHER" id="PTHR12086">
    <property type="entry name" value="EF-HAND DOMAIN C-TERMINAL CONTAINING PROTEIN"/>
    <property type="match status" value="1"/>
</dbReference>
<feature type="domain" description="DM10" evidence="10">
    <location>
        <begin position="429"/>
        <end position="529"/>
    </location>
</feature>
<dbReference type="SUPFAM" id="SSF47473">
    <property type="entry name" value="EF-hand"/>
    <property type="match status" value="1"/>
</dbReference>
<keyword evidence="7" id="KW-0206">Cytoskeleton</keyword>
<dbReference type="GO" id="GO:0005509">
    <property type="term" value="F:calcium ion binding"/>
    <property type="evidence" value="ECO:0007669"/>
    <property type="project" value="InterPro"/>
</dbReference>
<dbReference type="EMBL" id="HBGW01028237">
    <property type="protein sequence ID" value="CAD9547486.1"/>
    <property type="molecule type" value="Transcribed_RNA"/>
</dbReference>
<evidence type="ECO:0000256" key="4">
    <source>
        <dbReference type="ARBA" id="ARBA00022837"/>
    </source>
</evidence>
<dbReference type="PANTHER" id="PTHR12086:SF9">
    <property type="entry name" value="EF-HAND DOMAIN-CONTAINING PROTEIN 1"/>
    <property type="match status" value="1"/>
</dbReference>
<dbReference type="GO" id="GO:0007052">
    <property type="term" value="P:mitotic spindle organization"/>
    <property type="evidence" value="ECO:0007669"/>
    <property type="project" value="TreeGrafter"/>
</dbReference>
<organism evidence="11">
    <name type="scientific">Zooxanthella nutricula</name>
    <dbReference type="NCBI Taxonomy" id="1333877"/>
    <lineage>
        <taxon>Eukaryota</taxon>
        <taxon>Sar</taxon>
        <taxon>Alveolata</taxon>
        <taxon>Dinophyceae</taxon>
        <taxon>Peridiniales</taxon>
        <taxon>Peridiniales incertae sedis</taxon>
        <taxon>Zooxanthella</taxon>
    </lineage>
</organism>
<keyword evidence="2" id="KW-0963">Cytoplasm</keyword>
<feature type="domain" description="EF-hand" evidence="9">
    <location>
        <begin position="550"/>
        <end position="585"/>
    </location>
</feature>
<evidence type="ECO:0000256" key="2">
    <source>
        <dbReference type="ARBA" id="ARBA00022490"/>
    </source>
</evidence>
<evidence type="ECO:0000256" key="7">
    <source>
        <dbReference type="ARBA" id="ARBA00023212"/>
    </source>
</evidence>
<dbReference type="SMART" id="SM00054">
    <property type="entry name" value="EFh"/>
    <property type="match status" value="2"/>
</dbReference>
<dbReference type="Pfam" id="PF13499">
    <property type="entry name" value="EF-hand_7"/>
    <property type="match status" value="1"/>
</dbReference>
<dbReference type="Pfam" id="PF06565">
    <property type="entry name" value="DM10_dom"/>
    <property type="match status" value="3"/>
</dbReference>
<dbReference type="FunFam" id="2.30.29.170:FF:000004">
    <property type="entry name" value="EF-hand domain containing 2"/>
    <property type="match status" value="1"/>
</dbReference>
<dbReference type="GO" id="GO:0005930">
    <property type="term" value="C:axoneme"/>
    <property type="evidence" value="ECO:0007669"/>
    <property type="project" value="TreeGrafter"/>
</dbReference>